<dbReference type="EMBL" id="BGZK01000443">
    <property type="protein sequence ID" value="GBP43830.1"/>
    <property type="molecule type" value="Genomic_DNA"/>
</dbReference>
<proteinExistence type="predicted"/>
<accession>A0A4C1VZ13</accession>
<dbReference type="Proteomes" id="UP000299102">
    <property type="component" value="Unassembled WGS sequence"/>
</dbReference>
<organism evidence="1 2">
    <name type="scientific">Eumeta variegata</name>
    <name type="common">Bagworm moth</name>
    <name type="synonym">Eumeta japonica</name>
    <dbReference type="NCBI Taxonomy" id="151549"/>
    <lineage>
        <taxon>Eukaryota</taxon>
        <taxon>Metazoa</taxon>
        <taxon>Ecdysozoa</taxon>
        <taxon>Arthropoda</taxon>
        <taxon>Hexapoda</taxon>
        <taxon>Insecta</taxon>
        <taxon>Pterygota</taxon>
        <taxon>Neoptera</taxon>
        <taxon>Endopterygota</taxon>
        <taxon>Lepidoptera</taxon>
        <taxon>Glossata</taxon>
        <taxon>Ditrysia</taxon>
        <taxon>Tineoidea</taxon>
        <taxon>Psychidae</taxon>
        <taxon>Oiketicinae</taxon>
        <taxon>Eumeta</taxon>
    </lineage>
</organism>
<gene>
    <name evidence="1" type="ORF">EVAR_82262_1</name>
</gene>
<reference evidence="1 2" key="1">
    <citation type="journal article" date="2019" name="Commun. Biol.">
        <title>The bagworm genome reveals a unique fibroin gene that provides high tensile strength.</title>
        <authorList>
            <person name="Kono N."/>
            <person name="Nakamura H."/>
            <person name="Ohtoshi R."/>
            <person name="Tomita M."/>
            <person name="Numata K."/>
            <person name="Arakawa K."/>
        </authorList>
    </citation>
    <scope>NUCLEOTIDE SEQUENCE [LARGE SCALE GENOMIC DNA]</scope>
</reference>
<dbReference type="OrthoDB" id="6778856at2759"/>
<sequence>MIPLPQAMITPEQNSTETHVDLFYEVKDRMNRAKNIIIQGAQGIRGTDVTTRSINDIQEVKKFLQSINKDCPKPIKIVRLEKYDTVTKIPFNESYDFLSRNR</sequence>
<protein>
    <submittedName>
        <fullName evidence="1">Uncharacterized protein</fullName>
    </submittedName>
</protein>
<name>A0A4C1VZ13_EUMVA</name>
<evidence type="ECO:0000313" key="2">
    <source>
        <dbReference type="Proteomes" id="UP000299102"/>
    </source>
</evidence>
<evidence type="ECO:0000313" key="1">
    <source>
        <dbReference type="EMBL" id="GBP43830.1"/>
    </source>
</evidence>
<keyword evidence="2" id="KW-1185">Reference proteome</keyword>
<comment type="caution">
    <text evidence="1">The sequence shown here is derived from an EMBL/GenBank/DDBJ whole genome shotgun (WGS) entry which is preliminary data.</text>
</comment>
<dbReference type="AlphaFoldDB" id="A0A4C1VZ13"/>